<dbReference type="PANTHER" id="PTHR43179:SF12">
    <property type="entry name" value="GALACTOFURANOSYLTRANSFERASE GLFT2"/>
    <property type="match status" value="1"/>
</dbReference>
<proteinExistence type="inferred from homology"/>
<dbReference type="InterPro" id="IPR001173">
    <property type="entry name" value="Glyco_trans_2-like"/>
</dbReference>
<dbReference type="PANTHER" id="PTHR43179">
    <property type="entry name" value="RHAMNOSYLTRANSFERASE WBBL"/>
    <property type="match status" value="1"/>
</dbReference>
<keyword evidence="7" id="KW-1185">Reference proteome</keyword>
<dbReference type="Proteomes" id="UP000589520">
    <property type="component" value="Unassembled WGS sequence"/>
</dbReference>
<comment type="similarity">
    <text evidence="1">Belongs to the glycosyltransferase 2 family.</text>
</comment>
<keyword evidence="4" id="KW-0812">Transmembrane</keyword>
<dbReference type="CDD" id="cd02526">
    <property type="entry name" value="GT2_RfbF_like"/>
    <property type="match status" value="1"/>
</dbReference>
<dbReference type="AlphaFoldDB" id="A0A7Y9PGR2"/>
<accession>A0A7Y9PGR2</accession>
<sequence length="328" mass="36970">MKSIPGSLAVLFNPTEKHVENLLGLKKLCEMVVAVDNSQRVDLGLHQRMRNLGIHVIVNSNHGGIAGAFNRGMEWLLEKQCDLLFTFDQDSTVSEDFFVKMIEACCSLDHPYFLIGPKIYDTNVDHYIPLLILGEAKVSAKFIFMRDEDQGLIPCTSVISSGCVISAETYRKLGAFREDYFIDYVDADYCFRARSQGVPVFSNTSLTMKHELGDATDHKIGSLDLVQWNYSPPRLYYAARNGLNIAWCYRSSLRSAFLINLMTLSLFLSVLLYENNKLRKMVALIAGVFDGLFGRLGSMDTRQPLITAFCTQTKSRKPAPYKQVKTTL</sequence>
<keyword evidence="3 6" id="KW-0808">Transferase</keyword>
<dbReference type="RefSeq" id="WP_179490361.1">
    <property type="nucleotide sequence ID" value="NZ_JACCCW010000002.1"/>
</dbReference>
<dbReference type="GO" id="GO:0016757">
    <property type="term" value="F:glycosyltransferase activity"/>
    <property type="evidence" value="ECO:0007669"/>
    <property type="project" value="UniProtKB-KW"/>
</dbReference>
<dbReference type="SUPFAM" id="SSF53448">
    <property type="entry name" value="Nucleotide-diphospho-sugar transferases"/>
    <property type="match status" value="1"/>
</dbReference>
<dbReference type="Pfam" id="PF00535">
    <property type="entry name" value="Glycos_transf_2"/>
    <property type="match status" value="1"/>
</dbReference>
<evidence type="ECO:0000259" key="5">
    <source>
        <dbReference type="Pfam" id="PF00535"/>
    </source>
</evidence>
<reference evidence="6 7" key="1">
    <citation type="submission" date="2020-07" db="EMBL/GenBank/DDBJ databases">
        <title>Genomic Encyclopedia of Type Strains, Phase IV (KMG-V): Genome sequencing to study the core and pangenomes of soil and plant-associated prokaryotes.</title>
        <authorList>
            <person name="Whitman W."/>
        </authorList>
    </citation>
    <scope>NUCLEOTIDE SEQUENCE [LARGE SCALE GENOMIC DNA]</scope>
    <source>
        <strain evidence="6 7">X4EP2</strain>
    </source>
</reference>
<feature type="transmembrane region" description="Helical" evidence="4">
    <location>
        <begin position="253"/>
        <end position="273"/>
    </location>
</feature>
<evidence type="ECO:0000256" key="4">
    <source>
        <dbReference type="SAM" id="Phobius"/>
    </source>
</evidence>
<dbReference type="InterPro" id="IPR029044">
    <property type="entry name" value="Nucleotide-diphossugar_trans"/>
</dbReference>
<keyword evidence="4" id="KW-0472">Membrane</keyword>
<protein>
    <submittedName>
        <fullName evidence="6">Rhamnosyltransferase</fullName>
        <ecNumber evidence="6">2.4.1.-</ecNumber>
    </submittedName>
</protein>
<evidence type="ECO:0000256" key="3">
    <source>
        <dbReference type="ARBA" id="ARBA00022679"/>
    </source>
</evidence>
<dbReference type="EMBL" id="JACCCW010000002">
    <property type="protein sequence ID" value="NYF79594.1"/>
    <property type="molecule type" value="Genomic_DNA"/>
</dbReference>
<feature type="domain" description="Glycosyltransferase 2-like" evidence="5">
    <location>
        <begin position="20"/>
        <end position="138"/>
    </location>
</feature>
<evidence type="ECO:0000256" key="2">
    <source>
        <dbReference type="ARBA" id="ARBA00022676"/>
    </source>
</evidence>
<evidence type="ECO:0000256" key="1">
    <source>
        <dbReference type="ARBA" id="ARBA00006739"/>
    </source>
</evidence>
<gene>
    <name evidence="6" type="ORF">HDF17_001914</name>
</gene>
<keyword evidence="4" id="KW-1133">Transmembrane helix</keyword>
<evidence type="ECO:0000313" key="6">
    <source>
        <dbReference type="EMBL" id="NYF79594.1"/>
    </source>
</evidence>
<comment type="caution">
    <text evidence="6">The sequence shown here is derived from an EMBL/GenBank/DDBJ whole genome shotgun (WGS) entry which is preliminary data.</text>
</comment>
<keyword evidence="2 6" id="KW-0328">Glycosyltransferase</keyword>
<dbReference type="Gene3D" id="3.90.550.10">
    <property type="entry name" value="Spore Coat Polysaccharide Biosynthesis Protein SpsA, Chain A"/>
    <property type="match status" value="1"/>
</dbReference>
<name>A0A7Y9PGR2_9BACT</name>
<dbReference type="EC" id="2.4.1.-" evidence="6"/>
<evidence type="ECO:0000313" key="7">
    <source>
        <dbReference type="Proteomes" id="UP000589520"/>
    </source>
</evidence>
<organism evidence="6 7">
    <name type="scientific">Granulicella arctica</name>
    <dbReference type="NCBI Taxonomy" id="940613"/>
    <lineage>
        <taxon>Bacteria</taxon>
        <taxon>Pseudomonadati</taxon>
        <taxon>Acidobacteriota</taxon>
        <taxon>Terriglobia</taxon>
        <taxon>Terriglobales</taxon>
        <taxon>Acidobacteriaceae</taxon>
        <taxon>Granulicella</taxon>
    </lineage>
</organism>